<keyword evidence="5" id="KW-1185">Reference proteome</keyword>
<dbReference type="EMBL" id="KB932204">
    <property type="protein sequence ID" value="KCV70291.1"/>
    <property type="molecule type" value="Genomic_DNA"/>
</dbReference>
<organism evidence="4">
    <name type="scientific">Fonticula alba</name>
    <name type="common">Slime mold</name>
    <dbReference type="NCBI Taxonomy" id="691883"/>
    <lineage>
        <taxon>Eukaryota</taxon>
        <taxon>Rotosphaerida</taxon>
        <taxon>Fonticulaceae</taxon>
        <taxon>Fonticula</taxon>
    </lineage>
</organism>
<dbReference type="STRING" id="691883.A0A058Z844"/>
<dbReference type="SUPFAM" id="SSF55159">
    <property type="entry name" value="eIF1-like"/>
    <property type="match status" value="1"/>
</dbReference>
<proteinExistence type="inferred from homology"/>
<evidence type="ECO:0000313" key="4">
    <source>
        <dbReference type="EMBL" id="KCV70291.1"/>
    </source>
</evidence>
<dbReference type="InterPro" id="IPR036877">
    <property type="entry name" value="SUI1_dom_sf"/>
</dbReference>
<protein>
    <recommendedName>
        <fullName evidence="3">SUI1 domain-containing protein</fullName>
    </recommendedName>
</protein>
<dbReference type="Pfam" id="PF01253">
    <property type="entry name" value="SUI1"/>
    <property type="match status" value="1"/>
</dbReference>
<dbReference type="InterPro" id="IPR005874">
    <property type="entry name" value="SUI1_euk"/>
</dbReference>
<dbReference type="InterPro" id="IPR001950">
    <property type="entry name" value="SUI1"/>
</dbReference>
<keyword evidence="2" id="KW-0648">Protein biosynthesis</keyword>
<dbReference type="Proteomes" id="UP000030693">
    <property type="component" value="Unassembled WGS sequence"/>
</dbReference>
<dbReference type="CDD" id="cd11566">
    <property type="entry name" value="eIF1_SUI1"/>
    <property type="match status" value="1"/>
</dbReference>
<dbReference type="OrthoDB" id="10248435at2759"/>
<evidence type="ECO:0000259" key="3">
    <source>
        <dbReference type="PROSITE" id="PS50296"/>
    </source>
</evidence>
<dbReference type="OMA" id="VENHIHI"/>
<dbReference type="RefSeq" id="XP_009494807.1">
    <property type="nucleotide sequence ID" value="XM_009496532.1"/>
</dbReference>
<comment type="similarity">
    <text evidence="1">Belongs to the SUI1 family.</text>
</comment>
<sequence>MSDIENFKKFYDPFAETTSGNSDALGNIVHIRLQQRNGRKTLTTVQGLSSYLDEEKISRLIKIFKRDFCCNGTVVTHAEWGKVIQLQGDHRTKISEILSKENLVPKDLIKVHGF</sequence>
<dbReference type="PROSITE" id="PS50296">
    <property type="entry name" value="SUI1"/>
    <property type="match status" value="1"/>
</dbReference>
<dbReference type="AlphaFoldDB" id="A0A058Z844"/>
<dbReference type="Gene3D" id="3.30.780.10">
    <property type="entry name" value="SUI1-like domain"/>
    <property type="match status" value="1"/>
</dbReference>
<dbReference type="GeneID" id="20527346"/>
<gene>
    <name evidence="4" type="ORF">H696_02621</name>
</gene>
<feature type="domain" description="SUI1" evidence="3">
    <location>
        <begin position="29"/>
        <end position="102"/>
    </location>
</feature>
<evidence type="ECO:0000313" key="5">
    <source>
        <dbReference type="Proteomes" id="UP000030693"/>
    </source>
</evidence>
<accession>A0A058Z844</accession>
<reference evidence="4" key="1">
    <citation type="submission" date="2013-04" db="EMBL/GenBank/DDBJ databases">
        <title>The Genome Sequence of Fonticula alba ATCC 38817.</title>
        <authorList>
            <consortium name="The Broad Institute Genomics Platform"/>
            <person name="Russ C."/>
            <person name="Cuomo C."/>
            <person name="Burger G."/>
            <person name="Gray M.W."/>
            <person name="Holland P.W.H."/>
            <person name="King N."/>
            <person name="Lang F.B.F."/>
            <person name="Roger A.J."/>
            <person name="Ruiz-Trillo I."/>
            <person name="Brown M."/>
            <person name="Walker B."/>
            <person name="Young S."/>
            <person name="Zeng Q."/>
            <person name="Gargeya S."/>
            <person name="Fitzgerald M."/>
            <person name="Haas B."/>
            <person name="Abouelleil A."/>
            <person name="Allen A.W."/>
            <person name="Alvarado L."/>
            <person name="Arachchi H.M."/>
            <person name="Berlin A.M."/>
            <person name="Chapman S.B."/>
            <person name="Gainer-Dewar J."/>
            <person name="Goldberg J."/>
            <person name="Griggs A."/>
            <person name="Gujja S."/>
            <person name="Hansen M."/>
            <person name="Howarth C."/>
            <person name="Imamovic A."/>
            <person name="Ireland A."/>
            <person name="Larimer J."/>
            <person name="McCowan C."/>
            <person name="Murphy C."/>
            <person name="Pearson M."/>
            <person name="Poon T.W."/>
            <person name="Priest M."/>
            <person name="Roberts A."/>
            <person name="Saif S."/>
            <person name="Shea T."/>
            <person name="Sisk P."/>
            <person name="Sykes S."/>
            <person name="Wortman J."/>
            <person name="Nusbaum C."/>
            <person name="Birren B."/>
        </authorList>
    </citation>
    <scope>NUCLEOTIDE SEQUENCE [LARGE SCALE GENOMIC DNA]</scope>
    <source>
        <strain evidence="4">ATCC 38817</strain>
    </source>
</reference>
<evidence type="ECO:0000256" key="2">
    <source>
        <dbReference type="ARBA" id="ARBA00022917"/>
    </source>
</evidence>
<dbReference type="PIRSF" id="PIRSF004499">
    <property type="entry name" value="SUI1_euk"/>
    <property type="match status" value="1"/>
</dbReference>
<evidence type="ECO:0000256" key="1">
    <source>
        <dbReference type="ARBA" id="ARBA00005422"/>
    </source>
</evidence>
<name>A0A058Z844_FONAL</name>
<dbReference type="eggNOG" id="KOG1770">
    <property type="taxonomic scope" value="Eukaryota"/>
</dbReference>
<dbReference type="GO" id="GO:0003743">
    <property type="term" value="F:translation initiation factor activity"/>
    <property type="evidence" value="ECO:0007669"/>
    <property type="project" value="InterPro"/>
</dbReference>
<dbReference type="PANTHER" id="PTHR10388">
    <property type="entry name" value="EUKARYOTIC TRANSLATION INITIATION FACTOR SUI1"/>
    <property type="match status" value="1"/>
</dbReference>